<dbReference type="Gene3D" id="1.10.10.60">
    <property type="entry name" value="Homeodomain-like"/>
    <property type="match status" value="2"/>
</dbReference>
<feature type="domain" description="HTH araC/xylS-type" evidence="4">
    <location>
        <begin position="238"/>
        <end position="336"/>
    </location>
</feature>
<keyword evidence="2" id="KW-0238">DNA-binding</keyword>
<name>A0ABU3DAR6_9FLAO</name>
<dbReference type="SMART" id="SM00342">
    <property type="entry name" value="HTH_ARAC"/>
    <property type="match status" value="1"/>
</dbReference>
<organism evidence="5 6">
    <name type="scientific">Autumnicola musiva</name>
    <dbReference type="NCBI Taxonomy" id="3075589"/>
    <lineage>
        <taxon>Bacteria</taxon>
        <taxon>Pseudomonadati</taxon>
        <taxon>Bacteroidota</taxon>
        <taxon>Flavobacteriia</taxon>
        <taxon>Flavobacteriales</taxon>
        <taxon>Flavobacteriaceae</taxon>
        <taxon>Autumnicola</taxon>
    </lineage>
</organism>
<dbReference type="SUPFAM" id="SSF46689">
    <property type="entry name" value="Homeodomain-like"/>
    <property type="match status" value="2"/>
</dbReference>
<evidence type="ECO:0000313" key="6">
    <source>
        <dbReference type="Proteomes" id="UP001262582"/>
    </source>
</evidence>
<evidence type="ECO:0000256" key="3">
    <source>
        <dbReference type="ARBA" id="ARBA00023163"/>
    </source>
</evidence>
<dbReference type="InterPro" id="IPR020449">
    <property type="entry name" value="Tscrpt_reg_AraC-type_HTH"/>
</dbReference>
<dbReference type="InterPro" id="IPR053142">
    <property type="entry name" value="PchR_regulatory_protein"/>
</dbReference>
<reference evidence="5 6" key="1">
    <citation type="submission" date="2023-09" db="EMBL/GenBank/DDBJ databases">
        <authorList>
            <person name="Rey-Velasco X."/>
        </authorList>
    </citation>
    <scope>NUCLEOTIDE SEQUENCE [LARGE SCALE GENOMIC DNA]</scope>
    <source>
        <strain evidence="5 6">F117</strain>
    </source>
</reference>
<evidence type="ECO:0000256" key="2">
    <source>
        <dbReference type="ARBA" id="ARBA00023125"/>
    </source>
</evidence>
<dbReference type="PROSITE" id="PS00041">
    <property type="entry name" value="HTH_ARAC_FAMILY_1"/>
    <property type="match status" value="1"/>
</dbReference>
<dbReference type="PROSITE" id="PS01124">
    <property type="entry name" value="HTH_ARAC_FAMILY_2"/>
    <property type="match status" value="1"/>
</dbReference>
<dbReference type="InterPro" id="IPR018060">
    <property type="entry name" value="HTH_AraC"/>
</dbReference>
<dbReference type="RefSeq" id="WP_311504959.1">
    <property type="nucleotide sequence ID" value="NZ_JAVRHK010000028.1"/>
</dbReference>
<evidence type="ECO:0000313" key="5">
    <source>
        <dbReference type="EMBL" id="MDT0678625.1"/>
    </source>
</evidence>
<protein>
    <submittedName>
        <fullName evidence="5">AraC family transcriptional regulator</fullName>
    </submittedName>
</protein>
<proteinExistence type="predicted"/>
<accession>A0ABU3DAR6</accession>
<evidence type="ECO:0000256" key="1">
    <source>
        <dbReference type="ARBA" id="ARBA00023015"/>
    </source>
</evidence>
<dbReference type="EMBL" id="JAVRHK010000028">
    <property type="protein sequence ID" value="MDT0678625.1"/>
    <property type="molecule type" value="Genomic_DNA"/>
</dbReference>
<dbReference type="PANTHER" id="PTHR47893:SF1">
    <property type="entry name" value="REGULATORY PROTEIN PCHR"/>
    <property type="match status" value="1"/>
</dbReference>
<evidence type="ECO:0000259" key="4">
    <source>
        <dbReference type="PROSITE" id="PS01124"/>
    </source>
</evidence>
<dbReference type="Proteomes" id="UP001262582">
    <property type="component" value="Unassembled WGS sequence"/>
</dbReference>
<keyword evidence="1" id="KW-0805">Transcription regulation</keyword>
<dbReference type="Pfam" id="PF12833">
    <property type="entry name" value="HTH_18"/>
    <property type="match status" value="1"/>
</dbReference>
<dbReference type="InterPro" id="IPR009057">
    <property type="entry name" value="Homeodomain-like_sf"/>
</dbReference>
<comment type="caution">
    <text evidence="5">The sequence shown here is derived from an EMBL/GenBank/DDBJ whole genome shotgun (WGS) entry which is preliminary data.</text>
</comment>
<dbReference type="PRINTS" id="PR00032">
    <property type="entry name" value="HTHARAC"/>
</dbReference>
<gene>
    <name evidence="5" type="ORF">RM539_18775</name>
</gene>
<keyword evidence="3" id="KW-0804">Transcription</keyword>
<keyword evidence="6" id="KW-1185">Reference proteome</keyword>
<dbReference type="PANTHER" id="PTHR47893">
    <property type="entry name" value="REGULATORY PROTEIN PCHR"/>
    <property type="match status" value="1"/>
</dbReference>
<sequence length="348" mass="40181">MNTIDIRSMSANHIIRDLAEALDAKFNKECEEYTLHLPPEIGTGFITGIDTDGGLGVLLYDCTFKQDTEISFNVNEIHPLKFLYVLEGSIEHHFQNDKENGHNIEEYQTAIVASELKNGHILKFKAGAHTRIHSLEINRQAFSEKMNCDLKNLKGDLKALFEDVEAKKKFYYEDHFSLELAHLFKKMYNFEEVNYLRKIYLEGVAYQILIKQIVLYLDSQEHGNNSRLLRTSEIEQVQRAVDYIEEHIAETPGVEEIAGEVGLNVNKLQYGFKMLFNSTVNKFIHKTRLDIARNLLLHTDFNVSEVANSVGLNNKSYFSKVFKEFYNISPSAFQQKNKARRQNSKLRS</sequence>
<dbReference type="InterPro" id="IPR018062">
    <property type="entry name" value="HTH_AraC-typ_CS"/>
</dbReference>